<evidence type="ECO:0000256" key="8">
    <source>
        <dbReference type="RuleBase" id="RU000461"/>
    </source>
</evidence>
<keyword evidence="11" id="KW-1185">Reference proteome</keyword>
<dbReference type="SUPFAM" id="SSF48264">
    <property type="entry name" value="Cytochrome P450"/>
    <property type="match status" value="1"/>
</dbReference>
<evidence type="ECO:0000256" key="6">
    <source>
        <dbReference type="ARBA" id="ARBA00023026"/>
    </source>
</evidence>
<dbReference type="EMBL" id="VICG01000002">
    <property type="protein sequence ID" value="KAA8574630.1"/>
    <property type="molecule type" value="Genomic_DNA"/>
</dbReference>
<name>A0A5M9K149_MONFR</name>
<evidence type="ECO:0000313" key="10">
    <source>
        <dbReference type="EMBL" id="KAA8574630.1"/>
    </source>
</evidence>
<dbReference type="PRINTS" id="PR00465">
    <property type="entry name" value="EP450IV"/>
</dbReference>
<evidence type="ECO:0000256" key="7">
    <source>
        <dbReference type="PIRSR" id="PIRSR602403-1"/>
    </source>
</evidence>
<organism evidence="10 11">
    <name type="scientific">Monilinia fructicola</name>
    <name type="common">Brown rot fungus</name>
    <name type="synonym">Ciboria fructicola</name>
    <dbReference type="NCBI Taxonomy" id="38448"/>
    <lineage>
        <taxon>Eukaryota</taxon>
        <taxon>Fungi</taxon>
        <taxon>Dikarya</taxon>
        <taxon>Ascomycota</taxon>
        <taxon>Pezizomycotina</taxon>
        <taxon>Leotiomycetes</taxon>
        <taxon>Helotiales</taxon>
        <taxon>Sclerotiniaceae</taxon>
        <taxon>Monilinia</taxon>
    </lineage>
</organism>
<dbReference type="Pfam" id="PF00067">
    <property type="entry name" value="p450"/>
    <property type="match status" value="1"/>
</dbReference>
<evidence type="ECO:0000256" key="1">
    <source>
        <dbReference type="ARBA" id="ARBA00001971"/>
    </source>
</evidence>
<evidence type="ECO:0000256" key="2">
    <source>
        <dbReference type="ARBA" id="ARBA00010617"/>
    </source>
</evidence>
<dbReference type="AlphaFoldDB" id="A0A5M9K149"/>
<dbReference type="PANTHER" id="PTHR24304">
    <property type="entry name" value="CYTOCHROME P450 FAMILY 7"/>
    <property type="match status" value="1"/>
</dbReference>
<comment type="caution">
    <text evidence="10">The sequence shown here is derived from an EMBL/GenBank/DDBJ whole genome shotgun (WGS) entry which is preliminary data.</text>
</comment>
<keyword evidence="6" id="KW-0843">Virulence</keyword>
<dbReference type="GO" id="GO:0016705">
    <property type="term" value="F:oxidoreductase activity, acting on paired donors, with incorporation or reduction of molecular oxygen"/>
    <property type="evidence" value="ECO:0007669"/>
    <property type="project" value="InterPro"/>
</dbReference>
<dbReference type="PROSITE" id="PS00086">
    <property type="entry name" value="CYTOCHROME_P450"/>
    <property type="match status" value="1"/>
</dbReference>
<comment type="cofactor">
    <cofactor evidence="1 7">
        <name>heme</name>
        <dbReference type="ChEBI" id="CHEBI:30413"/>
    </cofactor>
</comment>
<keyword evidence="8" id="KW-0503">Monooxygenase</keyword>
<dbReference type="CDD" id="cd11040">
    <property type="entry name" value="CYP7_CYP8-like"/>
    <property type="match status" value="1"/>
</dbReference>
<reference evidence="10 11" key="1">
    <citation type="submission" date="2019-06" db="EMBL/GenBank/DDBJ databases">
        <title>Genome Sequence of the Brown Rot Fungal Pathogen Monilinia fructicola.</title>
        <authorList>
            <person name="De Miccolis Angelini R.M."/>
            <person name="Landi L."/>
            <person name="Abate D."/>
            <person name="Pollastro S."/>
            <person name="Romanazzi G."/>
            <person name="Faretra F."/>
        </authorList>
    </citation>
    <scope>NUCLEOTIDE SEQUENCE [LARGE SCALE GENOMIC DNA]</scope>
    <source>
        <strain evidence="10 11">Mfrc123</strain>
    </source>
</reference>
<feature type="transmembrane region" description="Helical" evidence="9">
    <location>
        <begin position="12"/>
        <end position="38"/>
    </location>
</feature>
<dbReference type="InterPro" id="IPR017972">
    <property type="entry name" value="Cyt_P450_CS"/>
</dbReference>
<dbReference type="InterPro" id="IPR050529">
    <property type="entry name" value="CYP450_sterol_14alpha_dmase"/>
</dbReference>
<dbReference type="GO" id="GO:0005506">
    <property type="term" value="F:iron ion binding"/>
    <property type="evidence" value="ECO:0007669"/>
    <property type="project" value="InterPro"/>
</dbReference>
<keyword evidence="5 7" id="KW-0408">Iron</keyword>
<keyword evidence="9" id="KW-0472">Membrane</keyword>
<evidence type="ECO:0000256" key="5">
    <source>
        <dbReference type="ARBA" id="ARBA00023004"/>
    </source>
</evidence>
<evidence type="ECO:0000313" key="11">
    <source>
        <dbReference type="Proteomes" id="UP000322873"/>
    </source>
</evidence>
<keyword evidence="3 7" id="KW-0349">Heme</keyword>
<dbReference type="GO" id="GO:0008395">
    <property type="term" value="F:steroid hydroxylase activity"/>
    <property type="evidence" value="ECO:0007669"/>
    <property type="project" value="TreeGrafter"/>
</dbReference>
<dbReference type="PANTHER" id="PTHR24304:SF2">
    <property type="entry name" value="24-HYDROXYCHOLESTEROL 7-ALPHA-HYDROXYLASE"/>
    <property type="match status" value="1"/>
</dbReference>
<evidence type="ECO:0000256" key="4">
    <source>
        <dbReference type="ARBA" id="ARBA00022723"/>
    </source>
</evidence>
<dbReference type="Gene3D" id="1.10.630.10">
    <property type="entry name" value="Cytochrome P450"/>
    <property type="match status" value="1"/>
</dbReference>
<evidence type="ECO:0008006" key="12">
    <source>
        <dbReference type="Google" id="ProtNLM"/>
    </source>
</evidence>
<gene>
    <name evidence="10" type="ORF">EYC84_003881</name>
</gene>
<dbReference type="GO" id="GO:0020037">
    <property type="term" value="F:heme binding"/>
    <property type="evidence" value="ECO:0007669"/>
    <property type="project" value="InterPro"/>
</dbReference>
<dbReference type="Proteomes" id="UP000322873">
    <property type="component" value="Unassembled WGS sequence"/>
</dbReference>
<keyword evidence="9" id="KW-0812">Transmembrane</keyword>
<keyword evidence="4 7" id="KW-0479">Metal-binding</keyword>
<keyword evidence="8" id="KW-0560">Oxidoreductase</keyword>
<dbReference type="InterPro" id="IPR001128">
    <property type="entry name" value="Cyt_P450"/>
</dbReference>
<sequence>MMNRTFELWDWRALSLAAILSPFLISYLLTTFLCYIAVRSRDGDKVPAIDPSADFLFGNLFTFAFDTRRYLTRLINRYGPHVPVRIRLGTQNYFFVSGPDYALKLFRSSRELCTVPASKIILERVFGTPPEAGSILIADNTGTSAQPLPGSKPLPADQRYHHIIHQGLHENLSGLRLEELATRFLANLNTELDNLDMGNDEWIEIPDLYSLIQNVIFNASTLALCGSHIFEIIPSLTEDFWDFDSQIGGPLKGIPRFFIPSAYKIRDKLIKGIMEWHQSAEEHIDRNDEDLDKKSWEPFYGSRFLRDRARDLSKIIGFSDEARAANDLGLIWGANSNIIPTVAWCILDTISRPDLLSRVNTELTSIANNNPTDDFEKLMPNLLSNLLLQSIYCEELRLRSSSTIQRSPISSNFKLGPWKFPKDDMIIMSIWHASRDKSIWNEGSNGEHDVEDFWPERFIVYPNDPHSGPRKPNSIKQPLEKVTEPKLTTDTVNGSWIPFGGGQKICPGRFYAKQEAIGGIAMFLSKFDIELTDNKLPEPNLSYFALGVLPPKGKYPARLRRRLQKVTSK</sequence>
<feature type="binding site" description="axial binding residue" evidence="7">
    <location>
        <position position="506"/>
    </location>
    <ligand>
        <name>heme</name>
        <dbReference type="ChEBI" id="CHEBI:30413"/>
    </ligand>
    <ligandPart>
        <name>Fe</name>
        <dbReference type="ChEBI" id="CHEBI:18248"/>
    </ligandPart>
</feature>
<protein>
    <recommendedName>
        <fullName evidence="12">Cytochrome P450</fullName>
    </recommendedName>
</protein>
<proteinExistence type="inferred from homology"/>
<comment type="similarity">
    <text evidence="2 8">Belongs to the cytochrome P450 family.</text>
</comment>
<keyword evidence="9" id="KW-1133">Transmembrane helix</keyword>
<dbReference type="InterPro" id="IPR036396">
    <property type="entry name" value="Cyt_P450_sf"/>
</dbReference>
<accession>A0A5M9K149</accession>
<dbReference type="InterPro" id="IPR002403">
    <property type="entry name" value="Cyt_P450_E_grp-IV"/>
</dbReference>
<evidence type="ECO:0000256" key="3">
    <source>
        <dbReference type="ARBA" id="ARBA00022617"/>
    </source>
</evidence>
<dbReference type="VEuPathDB" id="FungiDB:MFRU_030g00210"/>
<evidence type="ECO:0000256" key="9">
    <source>
        <dbReference type="SAM" id="Phobius"/>
    </source>
</evidence>